<organism evidence="1 2">
    <name type="scientific">Botrimarina mediterranea</name>
    <dbReference type="NCBI Taxonomy" id="2528022"/>
    <lineage>
        <taxon>Bacteria</taxon>
        <taxon>Pseudomonadati</taxon>
        <taxon>Planctomycetota</taxon>
        <taxon>Planctomycetia</taxon>
        <taxon>Pirellulales</taxon>
        <taxon>Lacipirellulaceae</taxon>
        <taxon>Botrimarina</taxon>
    </lineage>
</organism>
<dbReference type="RefSeq" id="WP_145109867.1">
    <property type="nucleotide sequence ID" value="NZ_CP036349.1"/>
</dbReference>
<dbReference type="EMBL" id="CP036349">
    <property type="protein sequence ID" value="QDV73238.1"/>
    <property type="molecule type" value="Genomic_DNA"/>
</dbReference>
<evidence type="ECO:0000313" key="2">
    <source>
        <dbReference type="Proteomes" id="UP000316426"/>
    </source>
</evidence>
<proteinExistence type="predicted"/>
<gene>
    <name evidence="1" type="ORF">Spa11_14340</name>
</gene>
<sequence length="245" mass="27207">MADILFKKDFSSESLSARLLSFIERYRIANPPCVAKTFFRDTPLVDGLLAAKEALEELFKAKAVTKLKGNSRFAKETYILADAQIKEGYDLARLWYCTMSESPKQLLTYEELKGLFHAEGQKPPHQNYAHAISPEPGGDALFRIYWCQATTLKSFRTQLGNILATQSTSYRGWVDDGSFGVAILVHTESKAAELRRVLEDPVRGKAPFNAVARITVSVVPDHEGYASAVKALHDSPTSVCEVSDD</sequence>
<name>A0A518K619_9BACT</name>
<accession>A0A518K619</accession>
<reference evidence="1 2" key="1">
    <citation type="submission" date="2019-02" db="EMBL/GenBank/DDBJ databases">
        <title>Deep-cultivation of Planctomycetes and their phenomic and genomic characterization uncovers novel biology.</title>
        <authorList>
            <person name="Wiegand S."/>
            <person name="Jogler M."/>
            <person name="Boedeker C."/>
            <person name="Pinto D."/>
            <person name="Vollmers J."/>
            <person name="Rivas-Marin E."/>
            <person name="Kohn T."/>
            <person name="Peeters S.H."/>
            <person name="Heuer A."/>
            <person name="Rast P."/>
            <person name="Oberbeckmann S."/>
            <person name="Bunk B."/>
            <person name="Jeske O."/>
            <person name="Meyerdierks A."/>
            <person name="Storesund J.E."/>
            <person name="Kallscheuer N."/>
            <person name="Luecker S."/>
            <person name="Lage O.M."/>
            <person name="Pohl T."/>
            <person name="Merkel B.J."/>
            <person name="Hornburger P."/>
            <person name="Mueller R.-W."/>
            <person name="Bruemmer F."/>
            <person name="Labrenz M."/>
            <person name="Spormann A.M."/>
            <person name="Op den Camp H."/>
            <person name="Overmann J."/>
            <person name="Amann R."/>
            <person name="Jetten M.S.M."/>
            <person name="Mascher T."/>
            <person name="Medema M.H."/>
            <person name="Devos D.P."/>
            <person name="Kaster A.-K."/>
            <person name="Ovreas L."/>
            <person name="Rohde M."/>
            <person name="Galperin M.Y."/>
            <person name="Jogler C."/>
        </authorList>
    </citation>
    <scope>NUCLEOTIDE SEQUENCE [LARGE SCALE GENOMIC DNA]</scope>
    <source>
        <strain evidence="1 2">Spa11</strain>
    </source>
</reference>
<dbReference type="AlphaFoldDB" id="A0A518K619"/>
<dbReference type="KEGG" id="bmei:Spa11_14340"/>
<evidence type="ECO:0000313" key="1">
    <source>
        <dbReference type="EMBL" id="QDV73238.1"/>
    </source>
</evidence>
<protein>
    <submittedName>
        <fullName evidence="1">Uncharacterized protein</fullName>
    </submittedName>
</protein>
<keyword evidence="2" id="KW-1185">Reference proteome</keyword>
<dbReference type="Proteomes" id="UP000316426">
    <property type="component" value="Chromosome"/>
</dbReference>